<dbReference type="Pfam" id="PF00483">
    <property type="entry name" value="NTP_transferase"/>
    <property type="match status" value="1"/>
</dbReference>
<dbReference type="InterPro" id="IPR050065">
    <property type="entry name" value="GlmU-like"/>
</dbReference>
<evidence type="ECO:0000313" key="8">
    <source>
        <dbReference type="EMBL" id="OGH90254.1"/>
    </source>
</evidence>
<name>A0A1F6P2S8_9BACT</name>
<dbReference type="GO" id="GO:0003977">
    <property type="term" value="F:UDP-N-acetylglucosamine diphosphorylase activity"/>
    <property type="evidence" value="ECO:0007669"/>
    <property type="project" value="UniProtKB-EC"/>
</dbReference>
<evidence type="ECO:0000256" key="6">
    <source>
        <dbReference type="ARBA" id="ARBA00049628"/>
    </source>
</evidence>
<feature type="domain" description="Nucleotidyl transferase" evidence="7">
    <location>
        <begin position="10"/>
        <end position="245"/>
    </location>
</feature>
<dbReference type="PANTHER" id="PTHR43584:SF3">
    <property type="entry name" value="BIFUNCTIONAL PROTEIN GLMU"/>
    <property type="match status" value="1"/>
</dbReference>
<evidence type="ECO:0000259" key="7">
    <source>
        <dbReference type="Pfam" id="PF00483"/>
    </source>
</evidence>
<proteinExistence type="predicted"/>
<dbReference type="SUPFAM" id="SSF53448">
    <property type="entry name" value="Nucleotide-diphospho-sugar transferases"/>
    <property type="match status" value="1"/>
</dbReference>
<evidence type="ECO:0000256" key="1">
    <source>
        <dbReference type="ARBA" id="ARBA00022679"/>
    </source>
</evidence>
<dbReference type="EMBL" id="MFQY01000010">
    <property type="protein sequence ID" value="OGH90254.1"/>
    <property type="molecule type" value="Genomic_DNA"/>
</dbReference>
<evidence type="ECO:0000256" key="2">
    <source>
        <dbReference type="ARBA" id="ARBA00022695"/>
    </source>
</evidence>
<comment type="catalytic activity">
    <reaction evidence="5">
        <text>N-acetyl-alpha-D-glucosamine 1-phosphate + UTP + H(+) = UDP-N-acetyl-alpha-D-glucosamine + diphosphate</text>
        <dbReference type="Rhea" id="RHEA:13509"/>
        <dbReference type="ChEBI" id="CHEBI:15378"/>
        <dbReference type="ChEBI" id="CHEBI:33019"/>
        <dbReference type="ChEBI" id="CHEBI:46398"/>
        <dbReference type="ChEBI" id="CHEBI:57705"/>
        <dbReference type="ChEBI" id="CHEBI:57776"/>
        <dbReference type="EC" id="2.7.7.23"/>
    </reaction>
</comment>
<dbReference type="Proteomes" id="UP000178895">
    <property type="component" value="Unassembled WGS sequence"/>
</dbReference>
<dbReference type="PANTHER" id="PTHR43584">
    <property type="entry name" value="NUCLEOTIDYL TRANSFERASE"/>
    <property type="match status" value="1"/>
</dbReference>
<evidence type="ECO:0000256" key="5">
    <source>
        <dbReference type="ARBA" id="ARBA00048493"/>
    </source>
</evidence>
<keyword evidence="1" id="KW-0808">Transferase</keyword>
<accession>A0A1F6P2S8</accession>
<dbReference type="AlphaFoldDB" id="A0A1F6P2S8"/>
<sequence length="252" mass="28002">MIINEKKIGAVILAAGKGTRLGCVDCPKVMLEIGGRPIVSYTIDTLLAMGFKKEDVAAVVGFRKEKVEEYFGDKVTYAHQTEQEGTAHAANVGMQALLAEIEQVLVLGGDDSAFYTAETLFDFINKHIEAGVVLSLLTAEVENPGNLGRVVRHDDGRVEVIEKEYVTEEQKKIKEISTGTFCFDRVWFEKMYKTMPKLRKLGEYGLPTSVAIARDNNLPHQFIKMANPSEWFGVNTPEELKEANERKVTGNS</sequence>
<dbReference type="Gene3D" id="3.90.550.10">
    <property type="entry name" value="Spore Coat Polysaccharide Biosynthesis Protein SpsA, Chain A"/>
    <property type="match status" value="1"/>
</dbReference>
<evidence type="ECO:0000313" key="9">
    <source>
        <dbReference type="Proteomes" id="UP000178895"/>
    </source>
</evidence>
<comment type="function">
    <text evidence="6">Catalyzes the last two sequential reactions in the de novo biosynthetic pathway for UDP-N-acetylglucosamine (UDP-GlcNAc). The C-terminal domain catalyzes the transfer of acetyl group from acetyl coenzyme A to glucosamine-1-phosphate (GlcN-1-P) to produce N-acetylglucosamine-1-phosphate (GlcNAc-1-P), which is converted into UDP-GlcNAc by the transfer of uridine 5-monophosphate (from uridine 5-triphosphate), a reaction catalyzed by the N-terminal domain.</text>
</comment>
<reference evidence="8 9" key="1">
    <citation type="journal article" date="2016" name="Nat. Commun.">
        <title>Thousands of microbial genomes shed light on interconnected biogeochemical processes in an aquifer system.</title>
        <authorList>
            <person name="Anantharaman K."/>
            <person name="Brown C.T."/>
            <person name="Hug L.A."/>
            <person name="Sharon I."/>
            <person name="Castelle C.J."/>
            <person name="Probst A.J."/>
            <person name="Thomas B.C."/>
            <person name="Singh A."/>
            <person name="Wilkins M.J."/>
            <person name="Karaoz U."/>
            <person name="Brodie E.L."/>
            <person name="Williams K.H."/>
            <person name="Hubbard S.S."/>
            <person name="Banfield J.F."/>
        </authorList>
    </citation>
    <scope>NUCLEOTIDE SEQUENCE [LARGE SCALE GENOMIC DNA]</scope>
</reference>
<organism evidence="8 9">
    <name type="scientific">Candidatus Magasanikbacteria bacterium RIFOXYC2_FULL_40_16</name>
    <dbReference type="NCBI Taxonomy" id="1798703"/>
    <lineage>
        <taxon>Bacteria</taxon>
        <taxon>Candidatus Magasanikiibacteriota</taxon>
    </lineage>
</organism>
<evidence type="ECO:0000256" key="4">
    <source>
        <dbReference type="ARBA" id="ARBA00048247"/>
    </source>
</evidence>
<dbReference type="GO" id="GO:0019134">
    <property type="term" value="F:glucosamine-1-phosphate N-acetyltransferase activity"/>
    <property type="evidence" value="ECO:0007669"/>
    <property type="project" value="UniProtKB-EC"/>
</dbReference>
<dbReference type="InterPro" id="IPR005835">
    <property type="entry name" value="NTP_transferase_dom"/>
</dbReference>
<evidence type="ECO:0000256" key="3">
    <source>
        <dbReference type="ARBA" id="ARBA00023315"/>
    </source>
</evidence>
<gene>
    <name evidence="8" type="ORF">A2469_03590</name>
</gene>
<keyword evidence="3" id="KW-0012">Acyltransferase</keyword>
<protein>
    <recommendedName>
        <fullName evidence="7">Nucleotidyl transferase domain-containing protein</fullName>
    </recommendedName>
</protein>
<dbReference type="InterPro" id="IPR029044">
    <property type="entry name" value="Nucleotide-diphossugar_trans"/>
</dbReference>
<keyword evidence="2" id="KW-0548">Nucleotidyltransferase</keyword>
<comment type="catalytic activity">
    <reaction evidence="4">
        <text>alpha-D-glucosamine 1-phosphate + acetyl-CoA = N-acetyl-alpha-D-glucosamine 1-phosphate + CoA + H(+)</text>
        <dbReference type="Rhea" id="RHEA:13725"/>
        <dbReference type="ChEBI" id="CHEBI:15378"/>
        <dbReference type="ChEBI" id="CHEBI:57287"/>
        <dbReference type="ChEBI" id="CHEBI:57288"/>
        <dbReference type="ChEBI" id="CHEBI:57776"/>
        <dbReference type="ChEBI" id="CHEBI:58516"/>
        <dbReference type="EC" id="2.3.1.157"/>
    </reaction>
</comment>
<comment type="caution">
    <text evidence="8">The sequence shown here is derived from an EMBL/GenBank/DDBJ whole genome shotgun (WGS) entry which is preliminary data.</text>
</comment>